<keyword evidence="1" id="KW-1133">Transmembrane helix</keyword>
<proteinExistence type="predicted"/>
<dbReference type="Pfam" id="PF06055">
    <property type="entry name" value="ExoD"/>
    <property type="match status" value="1"/>
</dbReference>
<dbReference type="Proteomes" id="UP000199093">
    <property type="component" value="Unassembled WGS sequence"/>
</dbReference>
<dbReference type="InterPro" id="IPR010331">
    <property type="entry name" value="ExoD"/>
</dbReference>
<gene>
    <name evidence="2" type="ORF">SAMN04487993_102363</name>
</gene>
<dbReference type="STRING" id="555512.SAMN04487993_102363"/>
<name>A0A1G8SAP3_9RHOB</name>
<keyword evidence="1" id="KW-0472">Membrane</keyword>
<feature type="transmembrane region" description="Helical" evidence="1">
    <location>
        <begin position="48"/>
        <end position="76"/>
    </location>
</feature>
<evidence type="ECO:0000313" key="3">
    <source>
        <dbReference type="Proteomes" id="UP000199093"/>
    </source>
</evidence>
<evidence type="ECO:0000313" key="2">
    <source>
        <dbReference type="EMBL" id="SDJ25730.1"/>
    </source>
</evidence>
<feature type="transmembrane region" description="Helical" evidence="1">
    <location>
        <begin position="136"/>
        <end position="157"/>
    </location>
</feature>
<feature type="transmembrane region" description="Helical" evidence="1">
    <location>
        <begin position="177"/>
        <end position="198"/>
    </location>
</feature>
<evidence type="ECO:0000256" key="1">
    <source>
        <dbReference type="SAM" id="Phobius"/>
    </source>
</evidence>
<reference evidence="3" key="1">
    <citation type="submission" date="2016-10" db="EMBL/GenBank/DDBJ databases">
        <authorList>
            <person name="Varghese N."/>
            <person name="Submissions S."/>
        </authorList>
    </citation>
    <scope>NUCLEOTIDE SEQUENCE [LARGE SCALE GENOMIC DNA]</scope>
    <source>
        <strain evidence="3">DSM 26424</strain>
    </source>
</reference>
<keyword evidence="3" id="KW-1185">Reference proteome</keyword>
<keyword evidence="1" id="KW-0812">Transmembrane</keyword>
<protein>
    <submittedName>
        <fullName evidence="2">Uncharacterized conserved protein</fullName>
    </submittedName>
</protein>
<dbReference type="PIRSF" id="PIRSF033239">
    <property type="entry name" value="ExoD"/>
    <property type="match status" value="1"/>
</dbReference>
<dbReference type="RefSeq" id="WP_242656796.1">
    <property type="nucleotide sequence ID" value="NZ_FNEJ01000023.1"/>
</dbReference>
<sequence>MTRGGPATPADRPVGEIVDRMEQAAQGPKVSVRALIESFGQRSFLPALMVPALLVVSPLSGIPLFSSICGLTIAFISGQMLVSRDHLWLPDFIMDRSFRGDRARQALKKLRRVTDWLDRNARARLRVLTALPMRKVLQGACLLCGAAMPFLELVPFSSSILGGAVLSFATGLLVRDGLFAVLGAAVVAAAVLVPMLVLGAI</sequence>
<dbReference type="EMBL" id="FNEJ01000023">
    <property type="protein sequence ID" value="SDJ25730.1"/>
    <property type="molecule type" value="Genomic_DNA"/>
</dbReference>
<organism evidence="2 3">
    <name type="scientific">Salipiger marinus</name>
    <dbReference type="NCBI Taxonomy" id="555512"/>
    <lineage>
        <taxon>Bacteria</taxon>
        <taxon>Pseudomonadati</taxon>
        <taxon>Pseudomonadota</taxon>
        <taxon>Alphaproteobacteria</taxon>
        <taxon>Rhodobacterales</taxon>
        <taxon>Roseobacteraceae</taxon>
        <taxon>Salipiger</taxon>
    </lineage>
</organism>
<dbReference type="PANTHER" id="PTHR41795">
    <property type="entry name" value="EXOPOLYSACCHARIDE SYNTHESIS PROTEIN"/>
    <property type="match status" value="1"/>
</dbReference>
<dbReference type="PANTHER" id="PTHR41795:SF1">
    <property type="entry name" value="EXOPOLYSACCHARIDE SYNTHESIS PROTEIN"/>
    <property type="match status" value="1"/>
</dbReference>
<dbReference type="AlphaFoldDB" id="A0A1G8SAP3"/>
<accession>A0A1G8SAP3</accession>